<sequence>MKTWMVVLVDLFRHTVDVRGIRAPSAREAACQRMGFDSALYISLARVEQAVYDGDQLLSVTNLKDLTGELE</sequence>
<organism evidence="1">
    <name type="scientific">viral metagenome</name>
    <dbReference type="NCBI Taxonomy" id="1070528"/>
    <lineage>
        <taxon>unclassified sequences</taxon>
        <taxon>metagenomes</taxon>
        <taxon>organismal metagenomes</taxon>
    </lineage>
</organism>
<name>A0A6H1ZZ08_9ZZZZ</name>
<proteinExistence type="predicted"/>
<gene>
    <name evidence="1" type="ORF">TM448A03286_0004</name>
</gene>
<dbReference type="AlphaFoldDB" id="A0A6H1ZZ08"/>
<accession>A0A6H1ZZ08</accession>
<reference evidence="1" key="1">
    <citation type="submission" date="2020-03" db="EMBL/GenBank/DDBJ databases">
        <title>The deep terrestrial virosphere.</title>
        <authorList>
            <person name="Holmfeldt K."/>
            <person name="Nilsson E."/>
            <person name="Simone D."/>
            <person name="Lopez-Fernandez M."/>
            <person name="Wu X."/>
            <person name="de Brujin I."/>
            <person name="Lundin D."/>
            <person name="Andersson A."/>
            <person name="Bertilsson S."/>
            <person name="Dopson M."/>
        </authorList>
    </citation>
    <scope>NUCLEOTIDE SEQUENCE</scope>
    <source>
        <strain evidence="1">TM448A03286</strain>
    </source>
</reference>
<dbReference type="EMBL" id="MT144399">
    <property type="protein sequence ID" value="QJA53166.1"/>
    <property type="molecule type" value="Genomic_DNA"/>
</dbReference>
<evidence type="ECO:0000313" key="1">
    <source>
        <dbReference type="EMBL" id="QJA53166.1"/>
    </source>
</evidence>
<protein>
    <submittedName>
        <fullName evidence="1">Uncharacterized protein</fullName>
    </submittedName>
</protein>